<dbReference type="GO" id="GO:0042575">
    <property type="term" value="C:DNA polymerase complex"/>
    <property type="evidence" value="ECO:0007669"/>
    <property type="project" value="UniProtKB-ARBA"/>
</dbReference>
<dbReference type="Gene3D" id="3.30.70.270">
    <property type="match status" value="1"/>
</dbReference>
<dbReference type="InterPro" id="IPR005312">
    <property type="entry name" value="DUF1759"/>
</dbReference>
<evidence type="ECO:0000256" key="1">
    <source>
        <dbReference type="SAM" id="Coils"/>
    </source>
</evidence>
<dbReference type="PANTHER" id="PTHR47331:SF1">
    <property type="entry name" value="GAG-LIKE PROTEIN"/>
    <property type="match status" value="1"/>
</dbReference>
<dbReference type="GO" id="GO:0015074">
    <property type="term" value="P:DNA integration"/>
    <property type="evidence" value="ECO:0007669"/>
    <property type="project" value="InterPro"/>
</dbReference>
<dbReference type="PROSITE" id="PS50994">
    <property type="entry name" value="INTEGRASE"/>
    <property type="match status" value="1"/>
</dbReference>
<dbReference type="InterPro" id="IPR012337">
    <property type="entry name" value="RNaseH-like_sf"/>
</dbReference>
<dbReference type="InterPro" id="IPR008042">
    <property type="entry name" value="Retrotrans_Pao"/>
</dbReference>
<feature type="transmembrane region" description="Helical" evidence="2">
    <location>
        <begin position="1924"/>
        <end position="1950"/>
    </location>
</feature>
<protein>
    <recommendedName>
        <fullName evidence="3">Integrase catalytic domain-containing protein</fullName>
    </recommendedName>
</protein>
<dbReference type="Pfam" id="PF17921">
    <property type="entry name" value="Integrase_H2C2"/>
    <property type="match status" value="1"/>
</dbReference>
<dbReference type="InterPro" id="IPR043502">
    <property type="entry name" value="DNA/RNA_pol_sf"/>
</dbReference>
<proteinExistence type="predicted"/>
<keyword evidence="1" id="KW-0175">Coiled coil</keyword>
<evidence type="ECO:0000313" key="5">
    <source>
        <dbReference type="Proteomes" id="UP000580250"/>
    </source>
</evidence>
<evidence type="ECO:0000259" key="3">
    <source>
        <dbReference type="PROSITE" id="PS50994"/>
    </source>
</evidence>
<keyword evidence="2" id="KW-0472">Membrane</keyword>
<dbReference type="Gene3D" id="1.10.340.70">
    <property type="match status" value="1"/>
</dbReference>
<keyword evidence="2" id="KW-0812">Transmembrane</keyword>
<dbReference type="Pfam" id="PF00078">
    <property type="entry name" value="RVT_1"/>
    <property type="match status" value="1"/>
</dbReference>
<keyword evidence="2" id="KW-1133">Transmembrane helix</keyword>
<name>A0A6V7X8F6_MELEN</name>
<dbReference type="Proteomes" id="UP000580250">
    <property type="component" value="Unassembled WGS sequence"/>
</dbReference>
<dbReference type="EMBL" id="CAJEWN010001215">
    <property type="protein sequence ID" value="CAD2195452.1"/>
    <property type="molecule type" value="Genomic_DNA"/>
</dbReference>
<organism evidence="4 5">
    <name type="scientific">Meloidogyne enterolobii</name>
    <name type="common">Root-knot nematode worm</name>
    <name type="synonym">Meloidogyne mayaguensis</name>
    <dbReference type="NCBI Taxonomy" id="390850"/>
    <lineage>
        <taxon>Eukaryota</taxon>
        <taxon>Metazoa</taxon>
        <taxon>Ecdysozoa</taxon>
        <taxon>Nematoda</taxon>
        <taxon>Chromadorea</taxon>
        <taxon>Rhabditida</taxon>
        <taxon>Tylenchina</taxon>
        <taxon>Tylenchomorpha</taxon>
        <taxon>Tylenchoidea</taxon>
        <taxon>Meloidogynidae</taxon>
        <taxon>Meloidogyninae</taxon>
        <taxon>Meloidogyne</taxon>
    </lineage>
</organism>
<dbReference type="GO" id="GO:0003676">
    <property type="term" value="F:nucleic acid binding"/>
    <property type="evidence" value="ECO:0007669"/>
    <property type="project" value="InterPro"/>
</dbReference>
<dbReference type="SUPFAM" id="SSF53098">
    <property type="entry name" value="Ribonuclease H-like"/>
    <property type="match status" value="1"/>
</dbReference>
<dbReference type="Pfam" id="PF05380">
    <property type="entry name" value="Peptidase_A17"/>
    <property type="match status" value="1"/>
</dbReference>
<gene>
    <name evidence="4" type="ORF">MENT_LOCUS48543</name>
</gene>
<dbReference type="InterPro" id="IPR036397">
    <property type="entry name" value="RNaseH_sf"/>
</dbReference>
<dbReference type="InterPro" id="IPR041588">
    <property type="entry name" value="Integrase_H2C2"/>
</dbReference>
<dbReference type="InterPro" id="IPR001584">
    <property type="entry name" value="Integrase_cat-core"/>
</dbReference>
<dbReference type="InterPro" id="IPR043128">
    <property type="entry name" value="Rev_trsase/Diguanyl_cyclase"/>
</dbReference>
<dbReference type="Gene3D" id="3.30.420.10">
    <property type="entry name" value="Ribonuclease H-like superfamily/Ribonuclease H"/>
    <property type="match status" value="1"/>
</dbReference>
<dbReference type="InterPro" id="IPR000477">
    <property type="entry name" value="RT_dom"/>
</dbReference>
<dbReference type="Pfam" id="PF03564">
    <property type="entry name" value="DUF1759"/>
    <property type="match status" value="1"/>
</dbReference>
<dbReference type="Pfam" id="PF18701">
    <property type="entry name" value="DUF5641"/>
    <property type="match status" value="1"/>
</dbReference>
<accession>A0A6V7X8F6</accession>
<dbReference type="PANTHER" id="PTHR47331">
    <property type="entry name" value="PHD-TYPE DOMAIN-CONTAINING PROTEIN"/>
    <property type="match status" value="1"/>
</dbReference>
<feature type="domain" description="Integrase catalytic" evidence="3">
    <location>
        <begin position="1433"/>
        <end position="1622"/>
    </location>
</feature>
<reference evidence="4 5" key="1">
    <citation type="submission" date="2020-08" db="EMBL/GenBank/DDBJ databases">
        <authorList>
            <person name="Koutsovoulos G."/>
            <person name="Danchin GJ E."/>
        </authorList>
    </citation>
    <scope>NUCLEOTIDE SEQUENCE [LARGE SCALE GENOMIC DNA]</scope>
</reference>
<dbReference type="OrthoDB" id="250836at2759"/>
<comment type="caution">
    <text evidence="4">The sequence shown here is derived from an EMBL/GenBank/DDBJ whole genome shotgun (WGS) entry which is preliminary data.</text>
</comment>
<sequence>MSGTIRSTIAPSIVRLKKYLEEVRPVIDATERTEEGIELLQRMAVKIRRAINFVEEKVEKWEKYIKDLPANERVAEEGVFARYAIEERHFLEWIDSGREAIDDIEIVLAEGSDARSTQSEISEEIGVGLNRTNEVRRNINAERVPVRSEQVLPPHLPRTRLPEFYGDTLRWPEFWQAFERTVDCLNIDNGLKAHYLIQCLRGKARRAILGYRPIAEHYVPLKDALIRQFGNEKAIRDTLHAELISLPVANESIWSLRSYLEEVERICRSLTAMGQLEDESIVMMAIKNKLPRSIVLELLKMEKLEKVNWSVGRLREGLAEIVALREEAQRCTRSLAYKNSWQNVPNLNQRRFNGNTNNQRKPEPARVFTAPKNQKREISCLFCNGPHLAGNCKQVRFIGQRMSILSEQNRCLICLRKGHAKIDCNVKYSCGICKGDHNKIICPKEVEKEKKGQIKENESVNQISENMLNIDDNGEDNIVLMKADLMLKERNNKINAKCFFDSGATVNFLCNELVEKLKLKKLKRTELGVVPFFRKEPIKLKTSCYSLKVLLDNGNFEEIIVYSINKNLMPRFRCADLRTNEIACANIVPDMLIGMKHFWRFFKRIEPLSDYLFKVETTVGPIICGEISGEKFKRLNKKENLCTILSSNTLENEELNNYWSLETIGVKDDPVCKDDKVALDLFNSTIKRNENGSYIVKWPWKIEKDNLPSNFSLAYKRFLNLMDKLKKNPDLLNKYEEIINNDLKRGVIEKAERKKSEIEHFLPHHPVINTKKVRIVYDASAKMREGKSLNECLYRGPIIMPDLAGLLIRFRVPKIAMWADIEKAFHTLELEEEDREVTKFIWVKDTKKPISTQNIQYLRFAKVPFGVISSPFLLSATVRHHLEKCDDPVAKIAKENSYVDNIFIGIESANEAWLAYKRLKEIFKDAQMNLREFISNNMELNESFPLEDRLEKNKPKILGIPWDISTDKINIVFPKVELNEKITKRIVLSELASMFDPLGLASPSLLSAKLFFQSLWTKENKWDDKISEENTSKWKEITNSWIVDPIEINRRVTDIKGEKQLHAFSDASKCAYAACIYIKSKFEGRIHTQILYARNRLKPRKAEVTIPRMELLGVVIAKRALEFVEKQIGVEIKDKFLWCDSKPVLSWIKAGGKNEKFIENRINEIRKNNGIKFGYVNTIDNPADIATRGIMASELEKCHIWWEGPDWLKRPENNWPNELNFEIEKEDTCEEDNQELILSCLNKKIDEEDNLINFNNWNSWNKLIKCLMFVTIAARIWIEKSRKIVKGKFLSEINLKNRMSANNFKKVEIFVLKIAQSSYKNEKNDNLQTIIDENGLIRLKTRIGNCEAEDYFKHPIVLPKGCFAVKLLLRKIHEELSHSGVDSTVANFLMKFWTPCARRITKIVIKECKKCQRISSPKFALPDMPILPRERVRQSRPFEFVGVDYLGPSMCKIEGGKVKFWIALFTCLSTRGIHLDLITDLSALSFLDILRRFVAQRGAPLKIISDNGNQFITVAKVINANIEGKWKKEKANNDEKLFNNFLLEKEIEWKFIPALSPWQGGVYERLVKLVKDSFKRSLGSRILNIEELRTFIKEVEMSINCRPISYISLEKDGPLCLRPIDFIIPRVEIIQKFPEIEDDNFRLGKTSTAEQVQERWMATLKTLQRFWDTWKRDYLIMLRDKSKWTHHNQRNDLKRNPRIGEVVIVHQEGQPRNVWPLGKIVELDGTPARSAKIKIGDKTFIRPINKISPLEIEDENIVEENLNNENEKENEVDLSKKETKKLETKNKNTHPMVTRSKVALCLQFVQLIYMVAIAFAEPPRYINCKGCFMKCRTFGVEANAVDYINKIELCCAGSCLLEINGLSRLAFKIPKDKTALDYKCRATYWGKRYMYRDWISCPAVDPCIRISGLRERIVNPQCESLESLLLIGIVAGFILTIILSIALFACKLLLIFGKLLKIIWNIVKMPMEVFFAQKKNRQKDITENYY</sequence>
<dbReference type="Gene3D" id="3.10.10.10">
    <property type="entry name" value="HIV Type 1 Reverse Transcriptase, subunit A, domain 1"/>
    <property type="match status" value="1"/>
</dbReference>
<evidence type="ECO:0000256" key="2">
    <source>
        <dbReference type="SAM" id="Phobius"/>
    </source>
</evidence>
<dbReference type="InterPro" id="IPR040676">
    <property type="entry name" value="DUF5641"/>
</dbReference>
<feature type="coiled-coil region" evidence="1">
    <location>
        <begin position="1750"/>
        <end position="1785"/>
    </location>
</feature>
<dbReference type="SUPFAM" id="SSF56672">
    <property type="entry name" value="DNA/RNA polymerases"/>
    <property type="match status" value="1"/>
</dbReference>
<evidence type="ECO:0000313" key="4">
    <source>
        <dbReference type="EMBL" id="CAD2195452.1"/>
    </source>
</evidence>